<gene>
    <name evidence="1" type="ORF">ABT39_MTgene4466</name>
</gene>
<evidence type="ECO:0000313" key="1">
    <source>
        <dbReference type="EMBL" id="KUM48451.1"/>
    </source>
</evidence>
<protein>
    <submittedName>
        <fullName evidence="1">Uncharacterized protein</fullName>
    </submittedName>
</protein>
<keyword evidence="1" id="KW-0496">Mitochondrion</keyword>
<organism evidence="1">
    <name type="scientific">Picea glauca</name>
    <name type="common">White spruce</name>
    <name type="synonym">Pinus glauca</name>
    <dbReference type="NCBI Taxonomy" id="3330"/>
    <lineage>
        <taxon>Eukaryota</taxon>
        <taxon>Viridiplantae</taxon>
        <taxon>Streptophyta</taxon>
        <taxon>Embryophyta</taxon>
        <taxon>Tracheophyta</taxon>
        <taxon>Spermatophyta</taxon>
        <taxon>Pinopsida</taxon>
        <taxon>Pinidae</taxon>
        <taxon>Conifers I</taxon>
        <taxon>Pinales</taxon>
        <taxon>Pinaceae</taxon>
        <taxon>Picea</taxon>
    </lineage>
</organism>
<proteinExistence type="predicted"/>
<dbReference type="EMBL" id="LKAM01000005">
    <property type="protein sequence ID" value="KUM48451.1"/>
    <property type="molecule type" value="Genomic_DNA"/>
</dbReference>
<accession>A0A101LZW1</accession>
<comment type="caution">
    <text evidence="1">The sequence shown here is derived from an EMBL/GenBank/DDBJ whole genome shotgun (WGS) entry which is preliminary data.</text>
</comment>
<reference evidence="1" key="1">
    <citation type="journal article" date="2015" name="Genome Biol. Evol.">
        <title>Organellar Genomes of White Spruce (Picea glauca): Assembly and Annotation.</title>
        <authorList>
            <person name="Jackman S.D."/>
            <person name="Warren R.L."/>
            <person name="Gibb E.A."/>
            <person name="Vandervalk B.P."/>
            <person name="Mohamadi H."/>
            <person name="Chu J."/>
            <person name="Raymond A."/>
            <person name="Pleasance S."/>
            <person name="Coope R."/>
            <person name="Wildung M.R."/>
            <person name="Ritland C.E."/>
            <person name="Bousquet J."/>
            <person name="Jones S.J."/>
            <person name="Bohlmann J."/>
            <person name="Birol I."/>
        </authorList>
    </citation>
    <scope>NUCLEOTIDE SEQUENCE [LARGE SCALE GENOMIC DNA]</scope>
    <source>
        <tissue evidence="1">Flushing bud</tissue>
    </source>
</reference>
<dbReference type="AlphaFoldDB" id="A0A101LZW1"/>
<name>A0A101LZW1_PICGL</name>
<sequence length="41" mass="4741">MLLGMGFESAIYVLIYEFDVEAFGSGVLRRLNFIEHMTRTI</sequence>
<geneLocation type="mitochondrion" evidence="1"/>